<evidence type="ECO:0000256" key="3">
    <source>
        <dbReference type="ARBA" id="ARBA00022801"/>
    </source>
</evidence>
<dbReference type="NCBIfam" id="NF004788">
    <property type="entry name" value="PRK06133.1"/>
    <property type="match status" value="1"/>
</dbReference>
<keyword evidence="7" id="KW-0645">Protease</keyword>
<dbReference type="SUPFAM" id="SSF55031">
    <property type="entry name" value="Bacterial exopeptidase dimerisation domain"/>
    <property type="match status" value="1"/>
</dbReference>
<evidence type="ECO:0000313" key="7">
    <source>
        <dbReference type="EMBL" id="WOB07195.1"/>
    </source>
</evidence>
<dbReference type="PIRSF" id="PIRSF037238">
    <property type="entry name" value="Carboxypeptidase_G2"/>
    <property type="match status" value="1"/>
</dbReference>
<evidence type="ECO:0000256" key="2">
    <source>
        <dbReference type="ARBA" id="ARBA00022723"/>
    </source>
</evidence>
<dbReference type="SUPFAM" id="SSF53187">
    <property type="entry name" value="Zn-dependent exopeptidases"/>
    <property type="match status" value="1"/>
</dbReference>
<dbReference type="PANTHER" id="PTHR43808:SF10">
    <property type="entry name" value="BLL3749 PROTEIN"/>
    <property type="match status" value="1"/>
</dbReference>
<dbReference type="Pfam" id="PF07687">
    <property type="entry name" value="M20_dimer"/>
    <property type="match status" value="1"/>
</dbReference>
<dbReference type="Gene3D" id="3.30.70.360">
    <property type="match status" value="1"/>
</dbReference>
<protein>
    <submittedName>
        <fullName evidence="7">Glutamate carboxypeptidase</fullName>
    </submittedName>
</protein>
<dbReference type="PANTHER" id="PTHR43808">
    <property type="entry name" value="ACETYLORNITHINE DEACETYLASE"/>
    <property type="match status" value="1"/>
</dbReference>
<evidence type="ECO:0000259" key="6">
    <source>
        <dbReference type="Pfam" id="PF07687"/>
    </source>
</evidence>
<dbReference type="Pfam" id="PF01546">
    <property type="entry name" value="Peptidase_M20"/>
    <property type="match status" value="1"/>
</dbReference>
<dbReference type="InterPro" id="IPR036264">
    <property type="entry name" value="Bact_exopeptidase_dim_dom"/>
</dbReference>
<keyword evidence="2" id="KW-0479">Metal-binding</keyword>
<dbReference type="InterPro" id="IPR011650">
    <property type="entry name" value="Peptidase_M20_dimer"/>
</dbReference>
<dbReference type="InterPro" id="IPR050072">
    <property type="entry name" value="Peptidase_M20A"/>
</dbReference>
<dbReference type="Gene3D" id="3.40.630.10">
    <property type="entry name" value="Zn peptidases"/>
    <property type="match status" value="1"/>
</dbReference>
<dbReference type="EMBL" id="CP136336">
    <property type="protein sequence ID" value="WOB07195.1"/>
    <property type="molecule type" value="Genomic_DNA"/>
</dbReference>
<dbReference type="Proteomes" id="UP001303946">
    <property type="component" value="Chromosome"/>
</dbReference>
<keyword evidence="8" id="KW-1185">Reference proteome</keyword>
<dbReference type="CDD" id="cd03885">
    <property type="entry name" value="M20_CPDG2"/>
    <property type="match status" value="1"/>
</dbReference>
<evidence type="ECO:0000256" key="1">
    <source>
        <dbReference type="ARBA" id="ARBA00001947"/>
    </source>
</evidence>
<name>A0ABZ0CQC8_9BURK</name>
<feature type="signal peptide" evidence="5">
    <location>
        <begin position="1"/>
        <end position="25"/>
    </location>
</feature>
<dbReference type="PROSITE" id="PS00759">
    <property type="entry name" value="ARGE_DAPE_CPG2_2"/>
    <property type="match status" value="1"/>
</dbReference>
<accession>A0ABZ0CQC8</accession>
<dbReference type="InterPro" id="IPR001261">
    <property type="entry name" value="ArgE/DapE_CS"/>
</dbReference>
<keyword evidence="4" id="KW-0862">Zinc</keyword>
<evidence type="ECO:0000256" key="5">
    <source>
        <dbReference type="SAM" id="SignalP"/>
    </source>
</evidence>
<reference evidence="7 8" key="1">
    <citation type="submission" date="2023-10" db="EMBL/GenBank/DDBJ databases">
        <title>Bacteria for the degradation of biodegradable plastic PBAT(Polybutylene adipate terephthalate).</title>
        <authorList>
            <person name="Weon H.-Y."/>
            <person name="Yeon J."/>
        </authorList>
    </citation>
    <scope>NUCLEOTIDE SEQUENCE [LARGE SCALE GENOMIC DNA]</scope>
    <source>
        <strain evidence="7 8">SBD 7-3</strain>
    </source>
</reference>
<sequence length="421" mass="44112">MPLMLRHLRLLSLCASLAASFAATAAPDARLLAASQKAEPEVIETLRELVHIESGTANVEGIAKIAEYCEGRLKALGAKTERIKATKGHGSIVKGSFSGTGTQRILLIAHMDTVYPANTLATQPYKRDGNRLYGPGIADDKGGIAVILHSLKLLNDAGWKNYAQLTVLFNPDEEGGSGGSSELIATLGSEHDAVLSFEPTAAKAVAKTEGVLLGTSGIAFATMEVQGRSSHAGAAPDAGRNALVELSHQIVQTKDVAKTIPGTQLNWTLASAGSVGNQIPEKATAHGDVRLQVGDGAEKLRAALQEKVDGNRLVPETTTTIKMQVNRPAFNAGDRGRALALHAQKIYAELDGRALSLVPMTGGGTDAAFAARSGKAVVLESLGLAGFGYHARDEYIEIDSIVPRLYLASRLMIDLGAGVAK</sequence>
<comment type="cofactor">
    <cofactor evidence="1">
        <name>Zn(2+)</name>
        <dbReference type="ChEBI" id="CHEBI:29105"/>
    </cofactor>
</comment>
<keyword evidence="3" id="KW-0378">Hydrolase</keyword>
<evidence type="ECO:0000313" key="8">
    <source>
        <dbReference type="Proteomes" id="UP001303946"/>
    </source>
</evidence>
<feature type="domain" description="Peptidase M20 dimerisation" evidence="6">
    <location>
        <begin position="214"/>
        <end position="309"/>
    </location>
</feature>
<keyword evidence="7" id="KW-0121">Carboxypeptidase</keyword>
<evidence type="ECO:0000256" key="4">
    <source>
        <dbReference type="ARBA" id="ARBA00022833"/>
    </source>
</evidence>
<dbReference type="PROSITE" id="PS00758">
    <property type="entry name" value="ARGE_DAPE_CPG2_1"/>
    <property type="match status" value="1"/>
</dbReference>
<dbReference type="InterPro" id="IPR002933">
    <property type="entry name" value="Peptidase_M20"/>
</dbReference>
<dbReference type="RefSeq" id="WP_316699867.1">
    <property type="nucleotide sequence ID" value="NZ_CP136336.1"/>
</dbReference>
<keyword evidence="5" id="KW-0732">Signal</keyword>
<feature type="chain" id="PRO_5047038559" evidence="5">
    <location>
        <begin position="26"/>
        <end position="421"/>
    </location>
</feature>
<gene>
    <name evidence="7" type="ORF">RXV79_20035</name>
</gene>
<organism evidence="7 8">
    <name type="scientific">Piscinibacter gummiphilus</name>
    <dbReference type="NCBI Taxonomy" id="946333"/>
    <lineage>
        <taxon>Bacteria</taxon>
        <taxon>Pseudomonadati</taxon>
        <taxon>Pseudomonadota</taxon>
        <taxon>Betaproteobacteria</taxon>
        <taxon>Burkholderiales</taxon>
        <taxon>Sphaerotilaceae</taxon>
        <taxon>Piscinibacter</taxon>
    </lineage>
</organism>
<dbReference type="InterPro" id="IPR017150">
    <property type="entry name" value="Pept_M20_glutamate_carboxypep"/>
</dbReference>
<dbReference type="GO" id="GO:0004180">
    <property type="term" value="F:carboxypeptidase activity"/>
    <property type="evidence" value="ECO:0007669"/>
    <property type="project" value="UniProtKB-KW"/>
</dbReference>
<proteinExistence type="predicted"/>